<comment type="caution">
    <text evidence="2">The sequence shown here is derived from an EMBL/GenBank/DDBJ whole genome shotgun (WGS) entry which is preliminary data.</text>
</comment>
<feature type="region of interest" description="Disordered" evidence="1">
    <location>
        <begin position="289"/>
        <end position="361"/>
    </location>
</feature>
<name>A0A3R7NQD9_9TRYP</name>
<feature type="region of interest" description="Disordered" evidence="1">
    <location>
        <begin position="617"/>
        <end position="656"/>
    </location>
</feature>
<dbReference type="RefSeq" id="XP_029226134.1">
    <property type="nucleotide sequence ID" value="XM_029373763.1"/>
</dbReference>
<sequence>MRVPIFSPHGYSSHAKRAFGSGYCVYAPTPEHFGMLLSGVGEDALLRPGAGPPTSADANDVALLDAAVLASALSAPSGFVTIRRFQAVAGRDAASTGGTAAWTPVSPRGGGVAGGDSPSACAVAASGRFASSPAAAAAMTPTITCRLGSTCWCREPSHAEPAADARLRQYFREAVVVPLATMRLLGVEEGALVQLSFHSEETVLAASTVVFALVSDGVGEELSFDSYMRHFVAPFFIQRRRAVSVGEEFEIRNHDQGRLHVTAVALNDGLLKCGIVADDTHVRLVVQPAAPPQLQGREGSSASESPTPRPRARSAGSGRSLGREASESHAVLGRPPRVHAPTLPRATRSAEPHGGPASFPMYAPQTLELREARLAHRKRPPTACTGAKSVGAAAESVADADPASNAYDATTTTAAAAFVAAAGDAVDTANVASTEAATFPLKDMPSGTREVGTQCDEARAFGVEEPGGSGGNDATEPVPYDYNAAEGTPMQETGAQSEPHSVCVSNVVPYHCDLAENAETRPKQLPALPRDAACRAHRIVESWLAVKAQWQQLSISPLLKRESYAAIKEFQHFLAVYKELRQRHADCLAYLDSPYGHTVRGDLVLRVSLLPTAAKLEGGSGGAVEPPWRRSETHSASGAADDEDAQSTRTAGASGGSETVALAAELLRLSLRELSAALRRDVLHVFRVGGTCPALYCTLMTPCNDGPGEVTLLGAPCPVEVLRTTILEDLCEAREESRREWLQLAAQWKEAVSGVLQLGVFTTQLQTVRQLFLELARLLHYPGEVQRSASYRRRVFPHPPGGGSEDITAAMPTAKGLAPSVPCEGFLPYLQELQDAYYLFVELLEPFVLHSLQQLRTISALTDAMRCSQLVEFLRVSYQAQMAGQRTGVEAERAAFVALVEARRAGALMPLPTEWWEADGAGGKLKVSA</sequence>
<accession>A0A3R7NQD9</accession>
<dbReference type="OrthoDB" id="244868at2759"/>
<evidence type="ECO:0000313" key="2">
    <source>
        <dbReference type="EMBL" id="RNF09956.1"/>
    </source>
</evidence>
<evidence type="ECO:0000313" key="3">
    <source>
        <dbReference type="Proteomes" id="UP000284403"/>
    </source>
</evidence>
<gene>
    <name evidence="2" type="ORF">Tco025E_06895</name>
</gene>
<reference evidence="2 3" key="1">
    <citation type="journal article" date="2018" name="BMC Genomics">
        <title>Genomic comparison of Trypanosoma conorhini and Trypanosoma rangeli to Trypanosoma cruzi strains of high and low virulence.</title>
        <authorList>
            <person name="Bradwell K.R."/>
            <person name="Koparde V.N."/>
            <person name="Matveyev A.V."/>
            <person name="Serrano M.G."/>
            <person name="Alves J.M."/>
            <person name="Parikh H."/>
            <person name="Huang B."/>
            <person name="Lee V."/>
            <person name="Espinosa-Alvarez O."/>
            <person name="Ortiz P.A."/>
            <person name="Costa-Martins A.G."/>
            <person name="Teixeira M.M."/>
            <person name="Buck G.A."/>
        </authorList>
    </citation>
    <scope>NUCLEOTIDE SEQUENCE [LARGE SCALE GENOMIC DNA]</scope>
    <source>
        <strain evidence="2 3">025E</strain>
    </source>
</reference>
<keyword evidence="3" id="KW-1185">Reference proteome</keyword>
<protein>
    <submittedName>
        <fullName evidence="2">Uncharacterized protein</fullName>
    </submittedName>
</protein>
<proteinExistence type="predicted"/>
<dbReference type="AlphaFoldDB" id="A0A3R7NQD9"/>
<dbReference type="EMBL" id="MKKU01000495">
    <property type="protein sequence ID" value="RNF09956.1"/>
    <property type="molecule type" value="Genomic_DNA"/>
</dbReference>
<dbReference type="Proteomes" id="UP000284403">
    <property type="component" value="Unassembled WGS sequence"/>
</dbReference>
<organism evidence="2 3">
    <name type="scientific">Trypanosoma conorhini</name>
    <dbReference type="NCBI Taxonomy" id="83891"/>
    <lineage>
        <taxon>Eukaryota</taxon>
        <taxon>Discoba</taxon>
        <taxon>Euglenozoa</taxon>
        <taxon>Kinetoplastea</taxon>
        <taxon>Metakinetoplastina</taxon>
        <taxon>Trypanosomatida</taxon>
        <taxon>Trypanosomatidae</taxon>
        <taxon>Trypanosoma</taxon>
    </lineage>
</organism>
<dbReference type="GeneID" id="40320506"/>
<evidence type="ECO:0000256" key="1">
    <source>
        <dbReference type="SAM" id="MobiDB-lite"/>
    </source>
</evidence>